<keyword evidence="1" id="KW-0472">Membrane</keyword>
<feature type="transmembrane region" description="Helical" evidence="1">
    <location>
        <begin position="21"/>
        <end position="42"/>
    </location>
</feature>
<dbReference type="Proteomes" id="UP000012153">
    <property type="component" value="Unassembled WGS sequence"/>
</dbReference>
<evidence type="ECO:0000256" key="1">
    <source>
        <dbReference type="SAM" id="Phobius"/>
    </source>
</evidence>
<dbReference type="EMBL" id="AHOP02000058">
    <property type="protein sequence ID" value="EMO39167.1"/>
    <property type="molecule type" value="Genomic_DNA"/>
</dbReference>
<protein>
    <submittedName>
        <fullName evidence="2">Uncharacterized protein</fullName>
    </submittedName>
</protein>
<name>M6U297_9LEPT</name>
<keyword evidence="1" id="KW-0812">Transmembrane</keyword>
<evidence type="ECO:0000313" key="2">
    <source>
        <dbReference type="EMBL" id="EMO39167.1"/>
    </source>
</evidence>
<organism evidence="2 3">
    <name type="scientific">Leptospira noguchii serovar Autumnalis str. ZUN142</name>
    <dbReference type="NCBI Taxonomy" id="1085540"/>
    <lineage>
        <taxon>Bacteria</taxon>
        <taxon>Pseudomonadati</taxon>
        <taxon>Spirochaetota</taxon>
        <taxon>Spirochaetia</taxon>
        <taxon>Leptospirales</taxon>
        <taxon>Leptospiraceae</taxon>
        <taxon>Leptospira</taxon>
    </lineage>
</organism>
<accession>M6U297</accession>
<reference evidence="2 3" key="1">
    <citation type="submission" date="2013-01" db="EMBL/GenBank/DDBJ databases">
        <authorList>
            <person name="Harkins D.M."/>
            <person name="Durkin A.S."/>
            <person name="Brinkac L.M."/>
            <person name="Haft D.H."/>
            <person name="Selengut J.D."/>
            <person name="Sanka R."/>
            <person name="DePew J."/>
            <person name="Purushe J."/>
            <person name="Matthias M.A."/>
            <person name="Vinetz J.M."/>
            <person name="Sutton G.G."/>
            <person name="Nierman W.C."/>
            <person name="Fouts D.E."/>
        </authorList>
    </citation>
    <scope>NUCLEOTIDE SEQUENCE [LARGE SCALE GENOMIC DNA]</scope>
    <source>
        <strain evidence="2 3">ZUN142</strain>
    </source>
</reference>
<dbReference type="AlphaFoldDB" id="M6U297"/>
<proteinExistence type="predicted"/>
<evidence type="ECO:0000313" key="3">
    <source>
        <dbReference type="Proteomes" id="UP000012153"/>
    </source>
</evidence>
<comment type="caution">
    <text evidence="2">The sequence shown here is derived from an EMBL/GenBank/DDBJ whole genome shotgun (WGS) entry which is preliminary data.</text>
</comment>
<sequence>MDKRNETPLDFQLNQKEMFKFMGRTSVPFLPLMFCFTLENLFLEGWGKSGGLDLRILFQNLYLALLLHSFTFQQPYLRK</sequence>
<keyword evidence="1" id="KW-1133">Transmembrane helix</keyword>
<gene>
    <name evidence="2" type="ORF">LEP1GSC186_2778</name>
</gene>